<accession>A0A0R2H9L8</accession>
<dbReference type="AlphaFoldDB" id="A0A0R2H9L8"/>
<name>A0A0R2H9L8_9FIRM</name>
<evidence type="ECO:0000313" key="2">
    <source>
        <dbReference type="EMBL" id="KRN49551.1"/>
    </source>
</evidence>
<dbReference type="RefSeq" id="WP_031589582.1">
    <property type="nucleotide sequence ID" value="NZ_JNKN01000029.1"/>
</dbReference>
<dbReference type="GO" id="GO:0010181">
    <property type="term" value="F:FMN binding"/>
    <property type="evidence" value="ECO:0007669"/>
    <property type="project" value="InterPro"/>
</dbReference>
<dbReference type="SUPFAM" id="SSF52218">
    <property type="entry name" value="Flavoproteins"/>
    <property type="match status" value="1"/>
</dbReference>
<comment type="caution">
    <text evidence="2">The sequence shown here is derived from an EMBL/GenBank/DDBJ whole genome shotgun (WGS) entry which is preliminary data.</text>
</comment>
<dbReference type="Pfam" id="PF12682">
    <property type="entry name" value="Flavodoxin_4"/>
    <property type="match status" value="1"/>
</dbReference>
<organism evidence="2 3">
    <name type="scientific">Kandleria vitulina DSM 20405</name>
    <dbReference type="NCBI Taxonomy" id="1410657"/>
    <lineage>
        <taxon>Bacteria</taxon>
        <taxon>Bacillati</taxon>
        <taxon>Bacillota</taxon>
        <taxon>Erysipelotrichia</taxon>
        <taxon>Erysipelotrichales</taxon>
        <taxon>Coprobacillaceae</taxon>
        <taxon>Kandleria</taxon>
    </lineage>
</organism>
<gene>
    <name evidence="2" type="ORF">IV49_GL000990</name>
</gene>
<dbReference type="PROSITE" id="PS50902">
    <property type="entry name" value="FLAVODOXIN_LIKE"/>
    <property type="match status" value="1"/>
</dbReference>
<proteinExistence type="predicted"/>
<dbReference type="InterPro" id="IPR008254">
    <property type="entry name" value="Flavodoxin/NO_synth"/>
</dbReference>
<dbReference type="PANTHER" id="PTHR39201">
    <property type="entry name" value="EXPORTED PROTEIN-RELATED"/>
    <property type="match status" value="1"/>
</dbReference>
<dbReference type="Gene3D" id="3.40.50.360">
    <property type="match status" value="1"/>
</dbReference>
<sequence>MSQTLIAYFSATGRTASIADALSSTMEADVFEINPAVAYTNEDLNWNNDQSRSSLEMKDPSSRPEISNHVEDMSKYDTVFIGFPIWWYREPSIIDTFIDSYDFTNKKVLLFCTSGGTGIESAVSNVKKMIPEALSVEGKRLSNIKEAKQWINKER</sequence>
<dbReference type="NCBIfam" id="NF005501">
    <property type="entry name" value="PRK07116.1"/>
    <property type="match status" value="1"/>
</dbReference>
<feature type="domain" description="Flavodoxin-like" evidence="1">
    <location>
        <begin position="4"/>
        <end position="155"/>
    </location>
</feature>
<dbReference type="EMBL" id="JQBL01000026">
    <property type="protein sequence ID" value="KRN49551.1"/>
    <property type="molecule type" value="Genomic_DNA"/>
</dbReference>
<protein>
    <recommendedName>
        <fullName evidence="1">Flavodoxin-like domain-containing protein</fullName>
    </recommendedName>
</protein>
<keyword evidence="3" id="KW-1185">Reference proteome</keyword>
<reference evidence="2 3" key="1">
    <citation type="journal article" date="2015" name="Genome Announc.">
        <title>Expanding the biotechnology potential of lactobacilli through comparative genomics of 213 strains and associated genera.</title>
        <authorList>
            <person name="Sun Z."/>
            <person name="Harris H.M."/>
            <person name="McCann A."/>
            <person name="Guo C."/>
            <person name="Argimon S."/>
            <person name="Zhang W."/>
            <person name="Yang X."/>
            <person name="Jeffery I.B."/>
            <person name="Cooney J.C."/>
            <person name="Kagawa T.F."/>
            <person name="Liu W."/>
            <person name="Song Y."/>
            <person name="Salvetti E."/>
            <person name="Wrobel A."/>
            <person name="Rasinkangas P."/>
            <person name="Parkhill J."/>
            <person name="Rea M.C."/>
            <person name="O'Sullivan O."/>
            <person name="Ritari J."/>
            <person name="Douillard F.P."/>
            <person name="Paul Ross R."/>
            <person name="Yang R."/>
            <person name="Briner A.E."/>
            <person name="Felis G.E."/>
            <person name="de Vos W.M."/>
            <person name="Barrangou R."/>
            <person name="Klaenhammer T.R."/>
            <person name="Caufield P.W."/>
            <person name="Cui Y."/>
            <person name="Zhang H."/>
            <person name="O'Toole P.W."/>
        </authorList>
    </citation>
    <scope>NUCLEOTIDE SEQUENCE [LARGE SCALE GENOMIC DNA]</scope>
    <source>
        <strain evidence="2 3">DSM 20405</strain>
    </source>
</reference>
<evidence type="ECO:0000259" key="1">
    <source>
        <dbReference type="PROSITE" id="PS50902"/>
    </source>
</evidence>
<dbReference type="PATRIC" id="fig|1410657.5.peg.1031"/>
<evidence type="ECO:0000313" key="3">
    <source>
        <dbReference type="Proteomes" id="UP000051841"/>
    </source>
</evidence>
<dbReference type="Proteomes" id="UP000051841">
    <property type="component" value="Unassembled WGS sequence"/>
</dbReference>
<dbReference type="PANTHER" id="PTHR39201:SF1">
    <property type="entry name" value="FLAVODOXIN-LIKE DOMAIN-CONTAINING PROTEIN"/>
    <property type="match status" value="1"/>
</dbReference>
<dbReference type="InterPro" id="IPR029039">
    <property type="entry name" value="Flavoprotein-like_sf"/>
</dbReference>
<dbReference type="GO" id="GO:0016651">
    <property type="term" value="F:oxidoreductase activity, acting on NAD(P)H"/>
    <property type="evidence" value="ECO:0007669"/>
    <property type="project" value="UniProtKB-ARBA"/>
</dbReference>